<evidence type="ECO:0000313" key="1">
    <source>
        <dbReference type="EMBL" id="KJA12688.1"/>
    </source>
</evidence>
<proteinExistence type="predicted"/>
<dbReference type="EMBL" id="KN817993">
    <property type="protein sequence ID" value="KJA12688.1"/>
    <property type="molecule type" value="Genomic_DNA"/>
</dbReference>
<evidence type="ECO:0000313" key="2">
    <source>
        <dbReference type="Proteomes" id="UP000054270"/>
    </source>
</evidence>
<organism evidence="1 2">
    <name type="scientific">Hypholoma sublateritium (strain FD-334 SS-4)</name>
    <dbReference type="NCBI Taxonomy" id="945553"/>
    <lineage>
        <taxon>Eukaryota</taxon>
        <taxon>Fungi</taxon>
        <taxon>Dikarya</taxon>
        <taxon>Basidiomycota</taxon>
        <taxon>Agaricomycotina</taxon>
        <taxon>Agaricomycetes</taxon>
        <taxon>Agaricomycetidae</taxon>
        <taxon>Agaricales</taxon>
        <taxon>Agaricineae</taxon>
        <taxon>Strophariaceae</taxon>
        <taxon>Hypholoma</taxon>
    </lineage>
</organism>
<dbReference type="OrthoDB" id="3210866at2759"/>
<dbReference type="AlphaFoldDB" id="A0A0D2LPK7"/>
<dbReference type="Proteomes" id="UP000054270">
    <property type="component" value="Unassembled WGS sequence"/>
</dbReference>
<accession>A0A0D2LPK7</accession>
<keyword evidence="2" id="KW-1185">Reference proteome</keyword>
<sequence length="155" mass="18259">MWDDSSALWSGSSYLVINNYPVPIVYWKQVYTAKYAGSWKVNNWRSMKGKFFEFKASYYIHAMRRYPSMNAFWNHFSDGGEHLGYTAILNRLADERSAENNRIVQLARDEYGDSFSSTFGYRRRGLWVSKTKAVDIAKQYRSIHKLADPFDDEYD</sequence>
<reference evidence="2" key="1">
    <citation type="submission" date="2014-04" db="EMBL/GenBank/DDBJ databases">
        <title>Evolutionary Origins and Diversification of the Mycorrhizal Mutualists.</title>
        <authorList>
            <consortium name="DOE Joint Genome Institute"/>
            <consortium name="Mycorrhizal Genomics Consortium"/>
            <person name="Kohler A."/>
            <person name="Kuo A."/>
            <person name="Nagy L.G."/>
            <person name="Floudas D."/>
            <person name="Copeland A."/>
            <person name="Barry K.W."/>
            <person name="Cichocki N."/>
            <person name="Veneault-Fourrey C."/>
            <person name="LaButti K."/>
            <person name="Lindquist E.A."/>
            <person name="Lipzen A."/>
            <person name="Lundell T."/>
            <person name="Morin E."/>
            <person name="Murat C."/>
            <person name="Riley R."/>
            <person name="Ohm R."/>
            <person name="Sun H."/>
            <person name="Tunlid A."/>
            <person name="Henrissat B."/>
            <person name="Grigoriev I.V."/>
            <person name="Hibbett D.S."/>
            <person name="Martin F."/>
        </authorList>
    </citation>
    <scope>NUCLEOTIDE SEQUENCE [LARGE SCALE GENOMIC DNA]</scope>
    <source>
        <strain evidence="2">FD-334 SS-4</strain>
    </source>
</reference>
<protein>
    <submittedName>
        <fullName evidence="1">Uncharacterized protein</fullName>
    </submittedName>
</protein>
<dbReference type="OMA" id="KSAGDEW"/>
<gene>
    <name evidence="1" type="ORF">HYPSUDRAFT_152296</name>
</gene>
<name>A0A0D2LPK7_HYPSF</name>